<feature type="region of interest" description="Disordered" evidence="1">
    <location>
        <begin position="1"/>
        <end position="37"/>
    </location>
</feature>
<dbReference type="InterPro" id="IPR007921">
    <property type="entry name" value="CHAP_dom"/>
</dbReference>
<dbReference type="GO" id="GO:0016874">
    <property type="term" value="F:ligase activity"/>
    <property type="evidence" value="ECO:0007669"/>
    <property type="project" value="TreeGrafter"/>
</dbReference>
<gene>
    <name evidence="4" type="primary">LgM4147LRVhigh.33.02020.00500</name>
    <name evidence="4" type="ORF">BN36_3362290</name>
</gene>
<feature type="domain" description="Peptidase C51" evidence="3">
    <location>
        <begin position="201"/>
        <end position="296"/>
    </location>
</feature>
<keyword evidence="2" id="KW-1133">Transmembrane helix</keyword>
<dbReference type="Pfam" id="PF05257">
    <property type="entry name" value="CHAP"/>
    <property type="match status" value="1"/>
</dbReference>
<name>A0A1E1J588_LEIGU</name>
<accession>A0A1E1J588</accession>
<protein>
    <submittedName>
        <fullName evidence="4">D-alanyl-glycyl endopeptidase-like protein,cysteine peptidase, Clan CA, family C51, putative</fullName>
    </submittedName>
</protein>
<dbReference type="SUPFAM" id="SSF54001">
    <property type="entry name" value="Cysteine proteinases"/>
    <property type="match status" value="1"/>
</dbReference>
<sequence>MRSRRTASGAAEGPVGDAAANAPHRLRSPSPPSASSSLLHSASLFGARKESDSSNADVCDAYAIRLRNEAVDAVRYRRSYWHVHCSPSILVALLIWVTIGLVVYTKLDSFHLRNGAAPTTSSAETVHSQLPDGCLDHHCLKDGGSELFGAVLGAHNGVFAYSNCNSNTCISHLEHQMEIPLPPGSRTTLDAPHATTRLMKTGMKWQCVEYARRYWMLHGKPTPALFGTVVGAADIWHFIHSVTLLDNKTTAPLLKFQNGAKLGYGGNAPRVGDLLIYPRDTLGNFPFGHVAVVVGVEMPANAEANNSYTDAEMAAAQLRQRRGLVYIAEQNWDSVPWPKPYHNYSRSLPLVVLESPEGQPLQYTIEDSFHGVQGWARYDDVP</sequence>
<dbReference type="AlphaFoldDB" id="A0A1E1J588"/>
<dbReference type="PANTHER" id="PTHR30094">
    <property type="entry name" value="BIFUNCTIONAL GLUTATHIONYLSPERMIDINE SYNTHETASE/AMIDASE-RELATED"/>
    <property type="match status" value="1"/>
</dbReference>
<dbReference type="InterPro" id="IPR038765">
    <property type="entry name" value="Papain-like_cys_pep_sf"/>
</dbReference>
<dbReference type="Gene3D" id="3.90.1720.10">
    <property type="entry name" value="endopeptidase domain like (from Nostoc punctiforme)"/>
    <property type="match status" value="1"/>
</dbReference>
<keyword evidence="2" id="KW-0472">Membrane</keyword>
<proteinExistence type="predicted"/>
<evidence type="ECO:0000259" key="3">
    <source>
        <dbReference type="Pfam" id="PF05257"/>
    </source>
</evidence>
<feature type="transmembrane region" description="Helical" evidence="2">
    <location>
        <begin position="85"/>
        <end position="104"/>
    </location>
</feature>
<reference evidence="4" key="1">
    <citation type="submission" date="2012-08" db="EMBL/GenBank/DDBJ databases">
        <title>Comparative genomics of metastatic and non-metastatic Leishmania guyanensis provides insights into polygenic factors involved in Leishmania RNA virus infection.</title>
        <authorList>
            <person name="Smith D."/>
            <person name="Hertz-Fowler C."/>
            <person name="Martin R."/>
            <person name="Dickens N."/>
            <person name="Fasel N."/>
            <person name="Falquet L."/>
            <person name="Beverley S."/>
            <person name="Zangger H."/>
            <person name="Calderon-Copete S."/>
            <person name="Mottram J."/>
            <person name="Xenarios I."/>
        </authorList>
    </citation>
    <scope>NUCLEOTIDE SEQUENCE</scope>
    <source>
        <strain evidence="4">MHOM/BR/75/M4147/SSU:IR2SAT-LUC</strain>
    </source>
</reference>
<dbReference type="EMBL" id="CALQ01001639">
    <property type="protein sequence ID" value="CCM18743.1"/>
    <property type="molecule type" value="Genomic_DNA"/>
</dbReference>
<organism evidence="4">
    <name type="scientific">Leishmania guyanensis</name>
    <dbReference type="NCBI Taxonomy" id="5670"/>
    <lineage>
        <taxon>Eukaryota</taxon>
        <taxon>Discoba</taxon>
        <taxon>Euglenozoa</taxon>
        <taxon>Kinetoplastea</taxon>
        <taxon>Metakinetoplastina</taxon>
        <taxon>Trypanosomatida</taxon>
        <taxon>Trypanosomatidae</taxon>
        <taxon>Leishmaniinae</taxon>
        <taxon>Leishmania</taxon>
        <taxon>Leishmania guyanensis species complex</taxon>
    </lineage>
</organism>
<dbReference type="PANTHER" id="PTHR30094:SF14">
    <property type="entry name" value="D-ALANYL-GLYCYL ENDOPEPTIDASE-LIKE PROTEIN"/>
    <property type="match status" value="1"/>
</dbReference>
<dbReference type="InterPro" id="IPR051705">
    <property type="entry name" value="Gsp_Synthetase/Amidase"/>
</dbReference>
<evidence type="ECO:0000256" key="1">
    <source>
        <dbReference type="SAM" id="MobiDB-lite"/>
    </source>
</evidence>
<evidence type="ECO:0000256" key="2">
    <source>
        <dbReference type="SAM" id="Phobius"/>
    </source>
</evidence>
<keyword evidence="2" id="KW-0812">Transmembrane</keyword>
<evidence type="ECO:0000313" key="4">
    <source>
        <dbReference type="EMBL" id="CCM18743.1"/>
    </source>
</evidence>